<comment type="caution">
    <text evidence="1">The sequence shown here is derived from an EMBL/GenBank/DDBJ whole genome shotgun (WGS) entry which is preliminary data.</text>
</comment>
<sequence>MVEIGKGCTFLWIPDVVRDVVKKLLTGRDGISHGVILEFGNNEKVMRNPIPTDLASRNLQHF</sequence>
<protein>
    <submittedName>
        <fullName evidence="1">Uncharacterized protein</fullName>
    </submittedName>
</protein>
<name>A0ABQ1H2U6_9BACL</name>
<evidence type="ECO:0000313" key="1">
    <source>
        <dbReference type="EMBL" id="GGA56888.1"/>
    </source>
</evidence>
<dbReference type="EMBL" id="BMEX01000022">
    <property type="protein sequence ID" value="GGA56888.1"/>
    <property type="molecule type" value="Genomic_DNA"/>
</dbReference>
<organism evidence="1 2">
    <name type="scientific">Kroppenstedtia guangzhouensis</name>
    <dbReference type="NCBI Taxonomy" id="1274356"/>
    <lineage>
        <taxon>Bacteria</taxon>
        <taxon>Bacillati</taxon>
        <taxon>Bacillota</taxon>
        <taxon>Bacilli</taxon>
        <taxon>Bacillales</taxon>
        <taxon>Thermoactinomycetaceae</taxon>
        <taxon>Kroppenstedtia</taxon>
    </lineage>
</organism>
<proteinExistence type="predicted"/>
<keyword evidence="2" id="KW-1185">Reference proteome</keyword>
<accession>A0ABQ1H2U6</accession>
<gene>
    <name evidence="1" type="ORF">GCM10007416_32620</name>
</gene>
<evidence type="ECO:0000313" key="2">
    <source>
        <dbReference type="Proteomes" id="UP000617979"/>
    </source>
</evidence>
<dbReference type="Proteomes" id="UP000617979">
    <property type="component" value="Unassembled WGS sequence"/>
</dbReference>
<reference evidence="2" key="1">
    <citation type="journal article" date="2019" name="Int. J. Syst. Evol. Microbiol.">
        <title>The Global Catalogue of Microorganisms (GCM) 10K type strain sequencing project: providing services to taxonomists for standard genome sequencing and annotation.</title>
        <authorList>
            <consortium name="The Broad Institute Genomics Platform"/>
            <consortium name="The Broad Institute Genome Sequencing Center for Infectious Disease"/>
            <person name="Wu L."/>
            <person name="Ma J."/>
        </authorList>
    </citation>
    <scope>NUCLEOTIDE SEQUENCE [LARGE SCALE GENOMIC DNA]</scope>
    <source>
        <strain evidence="2">CGMCC 1.12404</strain>
    </source>
</reference>